<keyword evidence="1" id="KW-0732">Signal</keyword>
<protein>
    <submittedName>
        <fullName evidence="2">Uncharacterized protein</fullName>
    </submittedName>
</protein>
<organism evidence="2 3">
    <name type="scientific">Faecalibacter macacae</name>
    <dbReference type="NCBI Taxonomy" id="1859289"/>
    <lineage>
        <taxon>Bacteria</taxon>
        <taxon>Pseudomonadati</taxon>
        <taxon>Bacteroidota</taxon>
        <taxon>Flavobacteriia</taxon>
        <taxon>Flavobacteriales</taxon>
        <taxon>Weeksellaceae</taxon>
        <taxon>Faecalibacter</taxon>
    </lineage>
</organism>
<evidence type="ECO:0000256" key="1">
    <source>
        <dbReference type="SAM" id="SignalP"/>
    </source>
</evidence>
<dbReference type="RefSeq" id="WP_121934826.1">
    <property type="nucleotide sequence ID" value="NZ_RDOJ01000011.1"/>
</dbReference>
<accession>A0A3L9MES7</accession>
<evidence type="ECO:0000313" key="3">
    <source>
        <dbReference type="Proteomes" id="UP000275348"/>
    </source>
</evidence>
<evidence type="ECO:0000313" key="2">
    <source>
        <dbReference type="EMBL" id="RLZ09099.1"/>
    </source>
</evidence>
<keyword evidence="3" id="KW-1185">Reference proteome</keyword>
<proteinExistence type="predicted"/>
<reference evidence="2 3" key="1">
    <citation type="submission" date="2018-10" db="EMBL/GenBank/DDBJ databases">
        <authorList>
            <person name="Chen X."/>
        </authorList>
    </citation>
    <scope>NUCLEOTIDE SEQUENCE [LARGE SCALE GENOMIC DNA]</scope>
    <source>
        <strain evidence="2 3">YIM 102668</strain>
    </source>
</reference>
<sequence length="123" mass="15034">MKHFYLFVFGLLFSSIVTSQAPIDIQNNEDTPFYFYTIHYGFNKDVYISDVYSLDIERNDVYKYSKDRFEDVKDYIIENGIAKEIQSGYEKNYFKKEQAETERKYLMYQFKNQDYKIITFKYK</sequence>
<name>A0A3L9MES7_9FLAO</name>
<feature type="signal peptide" evidence="1">
    <location>
        <begin position="1"/>
        <end position="21"/>
    </location>
</feature>
<dbReference type="EMBL" id="RDOJ01000011">
    <property type="protein sequence ID" value="RLZ09099.1"/>
    <property type="molecule type" value="Genomic_DNA"/>
</dbReference>
<dbReference type="Proteomes" id="UP000275348">
    <property type="component" value="Unassembled WGS sequence"/>
</dbReference>
<dbReference type="AlphaFoldDB" id="A0A3L9MES7"/>
<gene>
    <name evidence="2" type="ORF">EAH69_08780</name>
</gene>
<comment type="caution">
    <text evidence="2">The sequence shown here is derived from an EMBL/GenBank/DDBJ whole genome shotgun (WGS) entry which is preliminary data.</text>
</comment>
<feature type="chain" id="PRO_5018142017" evidence="1">
    <location>
        <begin position="22"/>
        <end position="123"/>
    </location>
</feature>
<dbReference type="OrthoDB" id="1448394at2"/>